<dbReference type="AlphaFoldDB" id="A0A0E3BFE4"/>
<name>A0A0E3BFE4_9BURK</name>
<evidence type="ECO:0000313" key="2">
    <source>
        <dbReference type="Proteomes" id="UP000029567"/>
    </source>
</evidence>
<reference evidence="1 2" key="1">
    <citation type="submission" date="2013-09" db="EMBL/GenBank/DDBJ databases">
        <title>High correlation between genotypes and phenotypes of environmental bacteria Comamonas testosteroni strains.</title>
        <authorList>
            <person name="Liu L."/>
            <person name="Zhu W."/>
            <person name="Xia X."/>
            <person name="Xu B."/>
            <person name="Luo M."/>
            <person name="Wang G."/>
        </authorList>
    </citation>
    <scope>NUCLEOTIDE SEQUENCE [LARGE SCALE GENOMIC DNA]</scope>
    <source>
        <strain evidence="1 2">JL14</strain>
    </source>
</reference>
<comment type="caution">
    <text evidence="1">The sequence shown here is derived from an EMBL/GenBank/DDBJ whole genome shotgun (WGS) entry which is preliminary data.</text>
</comment>
<dbReference type="Proteomes" id="UP000029567">
    <property type="component" value="Unassembled WGS sequence"/>
</dbReference>
<accession>A0A0E3BFE4</accession>
<sequence>MWQYLIVWVITTVLSSLLAPKPKTTTPQPGDVDAPVAATDSPIPVLFGTRTIKQPNCVWFGDVRATPIKSSGGGKK</sequence>
<protein>
    <submittedName>
        <fullName evidence="1">Membrane protein</fullName>
    </submittedName>
</protein>
<gene>
    <name evidence="1" type="ORF">P245_10825</name>
</gene>
<proteinExistence type="predicted"/>
<organism evidence="1 2">
    <name type="scientific">Comamonas thiooxydans</name>
    <dbReference type="NCBI Taxonomy" id="363952"/>
    <lineage>
        <taxon>Bacteria</taxon>
        <taxon>Pseudomonadati</taxon>
        <taxon>Pseudomonadota</taxon>
        <taxon>Betaproteobacteria</taxon>
        <taxon>Burkholderiales</taxon>
        <taxon>Comamonadaceae</taxon>
        <taxon>Comamonas</taxon>
    </lineage>
</organism>
<dbReference type="RefSeq" id="WP_034379084.1">
    <property type="nucleotide sequence ID" value="NZ_AWTN01000085.1"/>
</dbReference>
<evidence type="ECO:0000313" key="1">
    <source>
        <dbReference type="EMBL" id="KGG93053.1"/>
    </source>
</evidence>
<dbReference type="EMBL" id="AWTN01000085">
    <property type="protein sequence ID" value="KGG93053.1"/>
    <property type="molecule type" value="Genomic_DNA"/>
</dbReference>